<protein>
    <submittedName>
        <fullName evidence="1">Uncharacterized protein</fullName>
    </submittedName>
</protein>
<name>A0A4C1WWC9_EUMVA</name>
<evidence type="ECO:0000313" key="1">
    <source>
        <dbReference type="EMBL" id="GBP55200.1"/>
    </source>
</evidence>
<gene>
    <name evidence="1" type="ORF">EVAR_90222_1</name>
</gene>
<dbReference type="AlphaFoldDB" id="A0A4C1WWC9"/>
<dbReference type="Proteomes" id="UP000299102">
    <property type="component" value="Unassembled WGS sequence"/>
</dbReference>
<organism evidence="1 2">
    <name type="scientific">Eumeta variegata</name>
    <name type="common">Bagworm moth</name>
    <name type="synonym">Eumeta japonica</name>
    <dbReference type="NCBI Taxonomy" id="151549"/>
    <lineage>
        <taxon>Eukaryota</taxon>
        <taxon>Metazoa</taxon>
        <taxon>Ecdysozoa</taxon>
        <taxon>Arthropoda</taxon>
        <taxon>Hexapoda</taxon>
        <taxon>Insecta</taxon>
        <taxon>Pterygota</taxon>
        <taxon>Neoptera</taxon>
        <taxon>Endopterygota</taxon>
        <taxon>Lepidoptera</taxon>
        <taxon>Glossata</taxon>
        <taxon>Ditrysia</taxon>
        <taxon>Tineoidea</taxon>
        <taxon>Psychidae</taxon>
        <taxon>Oiketicinae</taxon>
        <taxon>Eumeta</taxon>
    </lineage>
</organism>
<dbReference type="EMBL" id="BGZK01000662">
    <property type="protein sequence ID" value="GBP55200.1"/>
    <property type="molecule type" value="Genomic_DNA"/>
</dbReference>
<accession>A0A4C1WWC9</accession>
<evidence type="ECO:0000313" key="2">
    <source>
        <dbReference type="Proteomes" id="UP000299102"/>
    </source>
</evidence>
<keyword evidence="2" id="KW-1185">Reference proteome</keyword>
<sequence length="77" mass="8735">MATLRARQPARRKPRASGGITRFGFPLYFSHPSLLLEDHNKSPVSNDVTVLVTRLVCSFQSPLNQREGHIHKLLELK</sequence>
<comment type="caution">
    <text evidence="1">The sequence shown here is derived from an EMBL/GenBank/DDBJ whole genome shotgun (WGS) entry which is preliminary data.</text>
</comment>
<proteinExistence type="predicted"/>
<reference evidence="1 2" key="1">
    <citation type="journal article" date="2019" name="Commun. Biol.">
        <title>The bagworm genome reveals a unique fibroin gene that provides high tensile strength.</title>
        <authorList>
            <person name="Kono N."/>
            <person name="Nakamura H."/>
            <person name="Ohtoshi R."/>
            <person name="Tomita M."/>
            <person name="Numata K."/>
            <person name="Arakawa K."/>
        </authorList>
    </citation>
    <scope>NUCLEOTIDE SEQUENCE [LARGE SCALE GENOMIC DNA]</scope>
</reference>